<evidence type="ECO:0000313" key="3">
    <source>
        <dbReference type="Proteomes" id="UP001596254"/>
    </source>
</evidence>
<gene>
    <name evidence="2" type="ORF">ACFP1G_06080</name>
</gene>
<proteinExistence type="predicted"/>
<sequence length="270" mass="32015">MLSIYICSAILGISILILVLRNIKIQPRETSKPVWDISLILLAFFLLAYILTALKIFNRIIVKDYIIAVKDMLQILFLFIVIMLVFYILIGFLGKRYTLRVDKFNIGGINILFDKSSEIYIKTVGTFVSSKRSLFDFEEKRDNIYEVLNAYYEAYNFIRSNLELLDPKENQGLYKISCEILRKLNHFLTKHQNDYRRWYDRVISNDTVTDTATKKSITVHETTIEDVQKNYYRYAELLNDINDINKYMSKKEIKNIFRINFFDWEGKEHA</sequence>
<dbReference type="RefSeq" id="WP_125694760.1">
    <property type="nucleotide sequence ID" value="NZ_JBHSSK010000019.1"/>
</dbReference>
<evidence type="ECO:0000256" key="1">
    <source>
        <dbReference type="SAM" id="Phobius"/>
    </source>
</evidence>
<keyword evidence="1" id="KW-0812">Transmembrane</keyword>
<organism evidence="2 3">
    <name type="scientific">Levilactobacillus tongjiangensis</name>
    <dbReference type="NCBI Taxonomy" id="2486023"/>
    <lineage>
        <taxon>Bacteria</taxon>
        <taxon>Bacillati</taxon>
        <taxon>Bacillota</taxon>
        <taxon>Bacilli</taxon>
        <taxon>Lactobacillales</taxon>
        <taxon>Lactobacillaceae</taxon>
        <taxon>Levilactobacillus</taxon>
    </lineage>
</organism>
<feature type="transmembrane region" description="Helical" evidence="1">
    <location>
        <begin position="75"/>
        <end position="94"/>
    </location>
</feature>
<dbReference type="EMBL" id="JBHSSK010000019">
    <property type="protein sequence ID" value="MFC6207047.1"/>
    <property type="molecule type" value="Genomic_DNA"/>
</dbReference>
<keyword evidence="1" id="KW-0472">Membrane</keyword>
<keyword evidence="1" id="KW-1133">Transmembrane helix</keyword>
<feature type="transmembrane region" description="Helical" evidence="1">
    <location>
        <begin position="37"/>
        <end position="54"/>
    </location>
</feature>
<keyword evidence="3" id="KW-1185">Reference proteome</keyword>
<reference evidence="3" key="1">
    <citation type="journal article" date="2019" name="Int. J. Syst. Evol. Microbiol.">
        <title>The Global Catalogue of Microorganisms (GCM) 10K type strain sequencing project: providing services to taxonomists for standard genome sequencing and annotation.</title>
        <authorList>
            <consortium name="The Broad Institute Genomics Platform"/>
            <consortium name="The Broad Institute Genome Sequencing Center for Infectious Disease"/>
            <person name="Wu L."/>
            <person name="Ma J."/>
        </authorList>
    </citation>
    <scope>NUCLEOTIDE SEQUENCE [LARGE SCALE GENOMIC DNA]</scope>
    <source>
        <strain evidence="3">CCM 8905</strain>
    </source>
</reference>
<comment type="caution">
    <text evidence="2">The sequence shown here is derived from an EMBL/GenBank/DDBJ whole genome shotgun (WGS) entry which is preliminary data.</text>
</comment>
<name>A0ABW1SRR4_9LACO</name>
<protein>
    <submittedName>
        <fullName evidence="2">Uncharacterized protein</fullName>
    </submittedName>
</protein>
<evidence type="ECO:0000313" key="2">
    <source>
        <dbReference type="EMBL" id="MFC6207047.1"/>
    </source>
</evidence>
<dbReference type="Proteomes" id="UP001596254">
    <property type="component" value="Unassembled WGS sequence"/>
</dbReference>
<accession>A0ABW1SRR4</accession>